<feature type="region of interest" description="Disordered" evidence="1">
    <location>
        <begin position="40"/>
        <end position="171"/>
    </location>
</feature>
<feature type="region of interest" description="Disordered" evidence="1">
    <location>
        <begin position="392"/>
        <end position="463"/>
    </location>
</feature>
<sequence>MTRRRTSASDAFDPASVGVLKARLLEAQEALNRERLAREHLKKENGVYWASSRSGPLRARNAAPPLTQKKRSCSLNEKHGGAADRSSDRHSKSAVPSRQPPMATHGNLQAAKAVRMPSQPLRSLTSPPKAALQQPGTRRTSLAGSHIASQPSACRTKASNQPASASASCTSSSLAHPAHCSAVSRGSSTQTAYGSLENALTTRRSGRLTLPHMARKSRGRAEALWDALANSPVSQAPSAVHDSCSSETAAQLSSQELANADDPHLPQAANGSGGSGSLTDCSRPQLPNAGSSPMLQVPAAAAAASEGSQAIPRGGSERNLGCKEASPAMLDTPELAADPHDLAVDGLQGRSSQRQHDALTLKQLSGQLSSPWQEPSAKDNLLPAQANYLSSVCSNDSSTSRADAAQNDDRAPVSACRVAHRHVTDDGLQSQAHALGPRSTAAIPRAKDIGKPSQATRDGGLLLEGSFDESGSALAFQQAVQAWRLQKHTEYTPSAKAANKAGLLASDMQGVHGQQNLVSATQQPSDAAELSVPSSAGSQLAGAAHQAAAGFDEQYAASSGGKSNAEIDHATDPAEYQSSSSNYQSAVRMSSKIEAASSVGYEAAGPAELGDTADRKPHHSIPAAGCLTHTQNNKSGLSGGSLLEGSFDEAAGAASFQEAVIAWRAQHDASCARQVDHASCGSSSQAACHQPQAAIACKRDLDVLAGQPQGQQTTMHSSSGVSGLQQNVTKPASSVTSLRKEHNGMVQPSQLRGPSQDQHLCQAWLHGLPRTMPDASAVHLASGSQLSAAAGNTASNTPLTHFERLMLQQAVAA</sequence>
<keyword evidence="3" id="KW-1185">Reference proteome</keyword>
<protein>
    <submittedName>
        <fullName evidence="2">Uncharacterized protein</fullName>
    </submittedName>
</protein>
<name>A0AAW1RBK7_9CHLO</name>
<feature type="region of interest" description="Disordered" evidence="1">
    <location>
        <begin position="235"/>
        <end position="323"/>
    </location>
</feature>
<organism evidence="2 3">
    <name type="scientific">Apatococcus lobatus</name>
    <dbReference type="NCBI Taxonomy" id="904363"/>
    <lineage>
        <taxon>Eukaryota</taxon>
        <taxon>Viridiplantae</taxon>
        <taxon>Chlorophyta</taxon>
        <taxon>core chlorophytes</taxon>
        <taxon>Trebouxiophyceae</taxon>
        <taxon>Chlorellales</taxon>
        <taxon>Chlorellaceae</taxon>
        <taxon>Apatococcus</taxon>
    </lineage>
</organism>
<evidence type="ECO:0000313" key="2">
    <source>
        <dbReference type="EMBL" id="KAK9831079.1"/>
    </source>
</evidence>
<evidence type="ECO:0000256" key="1">
    <source>
        <dbReference type="SAM" id="MobiDB-lite"/>
    </source>
</evidence>
<dbReference type="EMBL" id="JALJOS010000014">
    <property type="protein sequence ID" value="KAK9831079.1"/>
    <property type="molecule type" value="Genomic_DNA"/>
</dbReference>
<feature type="compositionally biased region" description="Polar residues" evidence="1">
    <location>
        <begin position="134"/>
        <end position="162"/>
    </location>
</feature>
<feature type="compositionally biased region" description="Polar residues" evidence="1">
    <location>
        <begin position="235"/>
        <end position="257"/>
    </location>
</feature>
<dbReference type="AlphaFoldDB" id="A0AAW1RBK7"/>
<accession>A0AAW1RBK7</accession>
<gene>
    <name evidence="2" type="ORF">WJX74_002553</name>
</gene>
<comment type="caution">
    <text evidence="2">The sequence shown here is derived from an EMBL/GenBank/DDBJ whole genome shotgun (WGS) entry which is preliminary data.</text>
</comment>
<feature type="compositionally biased region" description="Polar residues" evidence="1">
    <location>
        <begin position="746"/>
        <end position="757"/>
    </location>
</feature>
<proteinExistence type="predicted"/>
<feature type="compositionally biased region" description="Polar residues" evidence="1">
    <location>
        <begin position="708"/>
        <end position="737"/>
    </location>
</feature>
<feature type="region of interest" description="Disordered" evidence="1">
    <location>
        <begin position="708"/>
        <end position="757"/>
    </location>
</feature>
<feature type="compositionally biased region" description="Basic and acidic residues" evidence="1">
    <location>
        <begin position="76"/>
        <end position="91"/>
    </location>
</feature>
<dbReference type="Proteomes" id="UP001438707">
    <property type="component" value="Unassembled WGS sequence"/>
</dbReference>
<reference evidence="2 3" key="1">
    <citation type="journal article" date="2024" name="Nat. Commun.">
        <title>Phylogenomics reveals the evolutionary origins of lichenization in chlorophyte algae.</title>
        <authorList>
            <person name="Puginier C."/>
            <person name="Libourel C."/>
            <person name="Otte J."/>
            <person name="Skaloud P."/>
            <person name="Haon M."/>
            <person name="Grisel S."/>
            <person name="Petersen M."/>
            <person name="Berrin J.G."/>
            <person name="Delaux P.M."/>
            <person name="Dal Grande F."/>
            <person name="Keller J."/>
        </authorList>
    </citation>
    <scope>NUCLEOTIDE SEQUENCE [LARGE SCALE GENOMIC DNA]</scope>
    <source>
        <strain evidence="2 3">SAG 2145</strain>
    </source>
</reference>
<feature type="compositionally biased region" description="Polar residues" evidence="1">
    <location>
        <begin position="392"/>
        <end position="401"/>
    </location>
</feature>
<feature type="region of interest" description="Disordered" evidence="1">
    <location>
        <begin position="608"/>
        <end position="627"/>
    </location>
</feature>
<evidence type="ECO:0000313" key="3">
    <source>
        <dbReference type="Proteomes" id="UP001438707"/>
    </source>
</evidence>